<dbReference type="AlphaFoldDB" id="A0A1Z3N4M5"/>
<proteinExistence type="predicted"/>
<dbReference type="KEGG" id="bbac:EP01_02660"/>
<evidence type="ECO:0000313" key="2">
    <source>
        <dbReference type="EMBL" id="ASD62424.1"/>
    </source>
</evidence>
<keyword evidence="1" id="KW-0732">Signal</keyword>
<reference evidence="2 3" key="1">
    <citation type="submission" date="2017-04" db="EMBL/GenBank/DDBJ databases">
        <title>Whole genome sequence of Bdellovibrio bacteriovorus strain SSB218315.</title>
        <authorList>
            <person name="Oyedara O."/>
            <person name="Rodriguez-Perez M.A."/>
        </authorList>
    </citation>
    <scope>NUCLEOTIDE SEQUENCE [LARGE SCALE GENOMIC DNA]</scope>
    <source>
        <strain evidence="2 3">SSB218315</strain>
    </source>
</reference>
<protein>
    <submittedName>
        <fullName evidence="2">Uncharacterized protein</fullName>
    </submittedName>
</protein>
<sequence length="103" mass="11489">MRWLVMVAFVAPVFTGLNPAQAGPSIRLVASEHSTITADTVKSIRADGNGLLVVFTKTAGTYYLDRDVINFETYRRKLEESLKNQKPVSVKAEQHQLNIVEVK</sequence>
<feature type="signal peptide" evidence="1">
    <location>
        <begin position="1"/>
        <end position="22"/>
    </location>
</feature>
<dbReference type="RefSeq" id="WP_038448588.1">
    <property type="nucleotide sequence ID" value="NZ_AP029059.1"/>
</dbReference>
<feature type="chain" id="PRO_5011613795" evidence="1">
    <location>
        <begin position="23"/>
        <end position="103"/>
    </location>
</feature>
<accession>A0A1Z3N4M5</accession>
<evidence type="ECO:0000256" key="1">
    <source>
        <dbReference type="SAM" id="SignalP"/>
    </source>
</evidence>
<dbReference type="Proteomes" id="UP000197003">
    <property type="component" value="Chromosome"/>
</dbReference>
<gene>
    <name evidence="2" type="ORF">B9G79_02020</name>
</gene>
<dbReference type="EMBL" id="CP020946">
    <property type="protein sequence ID" value="ASD62424.1"/>
    <property type="molecule type" value="Genomic_DNA"/>
</dbReference>
<name>A0A1Z3N4M5_BDEBC</name>
<evidence type="ECO:0000313" key="3">
    <source>
        <dbReference type="Proteomes" id="UP000197003"/>
    </source>
</evidence>
<dbReference type="OrthoDB" id="5295546at2"/>
<organism evidence="2 3">
    <name type="scientific">Bdellovibrio bacteriovorus</name>
    <dbReference type="NCBI Taxonomy" id="959"/>
    <lineage>
        <taxon>Bacteria</taxon>
        <taxon>Pseudomonadati</taxon>
        <taxon>Bdellovibrionota</taxon>
        <taxon>Bdellovibrionia</taxon>
        <taxon>Bdellovibrionales</taxon>
        <taxon>Pseudobdellovibrionaceae</taxon>
        <taxon>Bdellovibrio</taxon>
    </lineage>
</organism>